<dbReference type="EMBL" id="HBGS01023907">
    <property type="protein sequence ID" value="CAD9415436.1"/>
    <property type="molecule type" value="Transcribed_RNA"/>
</dbReference>
<dbReference type="PROSITE" id="PS00301">
    <property type="entry name" value="G_TR_1"/>
    <property type="match status" value="1"/>
</dbReference>
<evidence type="ECO:0000313" key="3">
    <source>
        <dbReference type="EMBL" id="CAD9415436.1"/>
    </source>
</evidence>
<accession>A0A7S2FV65</accession>
<dbReference type="PRINTS" id="PR00315">
    <property type="entry name" value="ELONGATNFCT"/>
</dbReference>
<dbReference type="GO" id="GO:1990904">
    <property type="term" value="C:ribonucleoprotein complex"/>
    <property type="evidence" value="ECO:0007669"/>
    <property type="project" value="TreeGrafter"/>
</dbReference>
<name>A0A7S2FV65_9STRA</name>
<feature type="domain" description="Tr-type G" evidence="2">
    <location>
        <begin position="35"/>
        <end position="229"/>
    </location>
</feature>
<dbReference type="InterPro" id="IPR005225">
    <property type="entry name" value="Small_GTP-bd"/>
</dbReference>
<dbReference type="AlphaFoldDB" id="A0A7S2FV65"/>
<dbReference type="InterPro" id="IPR031157">
    <property type="entry name" value="G_TR_CS"/>
</dbReference>
<dbReference type="GO" id="GO:0005829">
    <property type="term" value="C:cytosol"/>
    <property type="evidence" value="ECO:0007669"/>
    <property type="project" value="TreeGrafter"/>
</dbReference>
<dbReference type="GO" id="GO:0009507">
    <property type="term" value="C:chloroplast"/>
    <property type="evidence" value="ECO:0007669"/>
    <property type="project" value="UniProtKB-SubCell"/>
</dbReference>
<organism evidence="3">
    <name type="scientific">Octactis speculum</name>
    <dbReference type="NCBI Taxonomy" id="3111310"/>
    <lineage>
        <taxon>Eukaryota</taxon>
        <taxon>Sar</taxon>
        <taxon>Stramenopiles</taxon>
        <taxon>Ochrophyta</taxon>
        <taxon>Dictyochophyceae</taxon>
        <taxon>Dictyochales</taxon>
        <taxon>Dictyochaceae</taxon>
        <taxon>Octactis</taxon>
    </lineage>
</organism>
<dbReference type="Gene3D" id="2.40.50.250">
    <property type="entry name" value="bipa protein"/>
    <property type="match status" value="1"/>
</dbReference>
<sequence length="667" mass="72826">MLRRFLQSTTATRSVCSLNSCLSSFSSVAVPSDPAQVRNVAVIAHVDHGKTTLVDKILHEGVQRNQDTNRVMDSGALEKERGITIMSKTTRVEWKDHFINLVDTPGHADFGGEVERVLSMVDGAVLVVDATEGVMSQTKFVVSKAINMGLHFVVVLNKADRDTARLSGEVESEIFDLLCNLGASEDQLDFPILYASAKEGWAVLDLEDDRGMKMDPLLRTLVGAIQPPCDRTSCTDEPFRFAVNNISHDIFLGPTVTGKVSSGMVSAKSKVHVLTRESASGETTAPPKTPHPQYISHLYVMQGTERMEVESAQAGDIVVLTGVSDVCVSDTICDVTVIDPLDTHPVTPPTMAMSFGANDGPLAGRSGATFLNSNQIKDRLRKEVENNVTINLHPDPTNGEKLEVHGRGELQFGILIEEMRREGYELTISAPRIVTTEDDEGRVVEPIEELTIDIDTHHSGAVIERMQLVRAEMEEYKEMGPERVRLVFQVPSRLLMGIRADLRQATHGNAIVNAMFTRYDPVKGAASDKSKPGRLVSTETGTATGYALFQIQARGQLFVSPGQDVYEGMVVGENSRPGDLDVNPCKAKKLTNVRTVLADDAAVLVPPRRSGVEDLITYMDTDEMLEITPDRISLRKKNSRRVGAGKGGSERQAQMTKVSSIGDVYGI</sequence>
<dbReference type="InterPro" id="IPR035647">
    <property type="entry name" value="EFG_III/V"/>
</dbReference>
<dbReference type="SUPFAM" id="SSF54980">
    <property type="entry name" value="EF-G C-terminal domain-like"/>
    <property type="match status" value="2"/>
</dbReference>
<evidence type="ECO:0000256" key="1">
    <source>
        <dbReference type="ARBA" id="ARBA00004229"/>
    </source>
</evidence>
<gene>
    <name evidence="3" type="ORF">DSPE1174_LOCUS12147</name>
</gene>
<dbReference type="FunFam" id="2.40.50.250:FF:000001">
    <property type="entry name" value="GTP-binding protein TypA"/>
    <property type="match status" value="1"/>
</dbReference>
<dbReference type="Gene3D" id="3.30.70.870">
    <property type="entry name" value="Elongation Factor G (Translational Gtpase), domain 3"/>
    <property type="match status" value="1"/>
</dbReference>
<dbReference type="PANTHER" id="PTHR42908:SF8">
    <property type="entry name" value="TR-TYPE G DOMAIN-CONTAINING PROTEIN"/>
    <property type="match status" value="1"/>
</dbReference>
<dbReference type="InterPro" id="IPR027417">
    <property type="entry name" value="P-loop_NTPase"/>
</dbReference>
<dbReference type="InterPro" id="IPR000640">
    <property type="entry name" value="EFG_V-like"/>
</dbReference>
<dbReference type="NCBIfam" id="TIGR00231">
    <property type="entry name" value="small_GTP"/>
    <property type="match status" value="1"/>
</dbReference>
<proteinExistence type="predicted"/>
<dbReference type="PROSITE" id="PS51722">
    <property type="entry name" value="G_TR_2"/>
    <property type="match status" value="1"/>
</dbReference>
<reference evidence="3" key="1">
    <citation type="submission" date="2021-01" db="EMBL/GenBank/DDBJ databases">
        <authorList>
            <person name="Corre E."/>
            <person name="Pelletier E."/>
            <person name="Niang G."/>
            <person name="Scheremetjew M."/>
            <person name="Finn R."/>
            <person name="Kale V."/>
            <person name="Holt S."/>
            <person name="Cochrane G."/>
            <person name="Meng A."/>
            <person name="Brown T."/>
            <person name="Cohen L."/>
        </authorList>
    </citation>
    <scope>NUCLEOTIDE SEQUENCE</scope>
    <source>
        <strain evidence="3">CCMP1381</strain>
    </source>
</reference>
<dbReference type="InterPro" id="IPR042116">
    <property type="entry name" value="TypA/BipA_C"/>
</dbReference>
<dbReference type="Gene3D" id="2.40.30.10">
    <property type="entry name" value="Translation factors"/>
    <property type="match status" value="1"/>
</dbReference>
<evidence type="ECO:0000259" key="2">
    <source>
        <dbReference type="PROSITE" id="PS51722"/>
    </source>
</evidence>
<comment type="subcellular location">
    <subcellularLocation>
        <location evidence="1">Plastid</location>
        <location evidence="1">Chloroplast</location>
    </subcellularLocation>
</comment>
<dbReference type="SUPFAM" id="SSF52540">
    <property type="entry name" value="P-loop containing nucleoside triphosphate hydrolases"/>
    <property type="match status" value="1"/>
</dbReference>
<dbReference type="GO" id="GO:0003924">
    <property type="term" value="F:GTPase activity"/>
    <property type="evidence" value="ECO:0007669"/>
    <property type="project" value="InterPro"/>
</dbReference>
<dbReference type="Pfam" id="PF21018">
    <property type="entry name" value="BipA_C"/>
    <property type="match status" value="1"/>
</dbReference>
<dbReference type="SUPFAM" id="SSF50447">
    <property type="entry name" value="Translation proteins"/>
    <property type="match status" value="1"/>
</dbReference>
<dbReference type="CDD" id="cd03710">
    <property type="entry name" value="BipA_TypA_C"/>
    <property type="match status" value="1"/>
</dbReference>
<dbReference type="Gene3D" id="3.40.50.300">
    <property type="entry name" value="P-loop containing nucleotide triphosphate hydrolases"/>
    <property type="match status" value="1"/>
</dbReference>
<dbReference type="InterPro" id="IPR047041">
    <property type="entry name" value="BipA_GTP-bd_dom"/>
</dbReference>
<dbReference type="Gene3D" id="3.30.70.240">
    <property type="match status" value="1"/>
</dbReference>
<dbReference type="InterPro" id="IPR035651">
    <property type="entry name" value="BipA_V"/>
</dbReference>
<dbReference type="InterPro" id="IPR000795">
    <property type="entry name" value="T_Tr_GTP-bd_dom"/>
</dbReference>
<dbReference type="InterPro" id="IPR009000">
    <property type="entry name" value="Transl_B-barrel_sf"/>
</dbReference>
<dbReference type="PANTHER" id="PTHR42908">
    <property type="entry name" value="TRANSLATION ELONGATION FACTOR-RELATED"/>
    <property type="match status" value="1"/>
</dbReference>
<dbReference type="InterPro" id="IPR048876">
    <property type="entry name" value="BipA_C"/>
</dbReference>
<dbReference type="GO" id="GO:0005525">
    <property type="term" value="F:GTP binding"/>
    <property type="evidence" value="ECO:0007669"/>
    <property type="project" value="InterPro"/>
</dbReference>
<dbReference type="Pfam" id="PF00009">
    <property type="entry name" value="GTP_EFTU"/>
    <property type="match status" value="1"/>
</dbReference>
<dbReference type="CDD" id="cd01891">
    <property type="entry name" value="TypA_BipA"/>
    <property type="match status" value="1"/>
</dbReference>
<dbReference type="Pfam" id="PF00679">
    <property type="entry name" value="EFG_C"/>
    <property type="match status" value="1"/>
</dbReference>
<protein>
    <recommendedName>
        <fullName evidence="2">Tr-type G domain-containing protein</fullName>
    </recommendedName>
</protein>
<dbReference type="FunFam" id="3.30.70.240:FF:000002">
    <property type="entry name" value="GTP-binding protein TypA"/>
    <property type="match status" value="1"/>
</dbReference>